<evidence type="ECO:0000259" key="4">
    <source>
        <dbReference type="PROSITE" id="PS01124"/>
    </source>
</evidence>
<evidence type="ECO:0000313" key="6">
    <source>
        <dbReference type="Proteomes" id="UP001500618"/>
    </source>
</evidence>
<dbReference type="InterPro" id="IPR052158">
    <property type="entry name" value="INH-QAR"/>
</dbReference>
<evidence type="ECO:0000256" key="3">
    <source>
        <dbReference type="ARBA" id="ARBA00023163"/>
    </source>
</evidence>
<sequence length="329" mass="34982">MHRVAVLALEAVIPFELGIPSRIFGAATGPGGEPLYEVVTCTLDGQPVTSDAGYTIGTDLDATALTSANTVIIAPFHTPPSRTNQPRLAAALASIAPGTRIVSICTAAYVLAAAGLLDGREATTHWAEADHFQAMFPLVKVEPAALYVDNGDVLTSAGGAAGVDLCLHLVRQDHGGAVANRAARNCVVPPWRDGGQAQYVELPMPAPSTASTAPARAWALENLHRPLPLSTLASRARMSVRTFTRRFRDEVGVTPGHWLTTQRIERARQLLETSDLAVDQVADQTGFGAASSFRLHFRTALGVSPMAYRRRFLTTRSTTETAGSYRSGT</sequence>
<dbReference type="SMART" id="SM00342">
    <property type="entry name" value="HTH_ARAC"/>
    <property type="match status" value="1"/>
</dbReference>
<dbReference type="PROSITE" id="PS00041">
    <property type="entry name" value="HTH_ARAC_FAMILY_1"/>
    <property type="match status" value="1"/>
</dbReference>
<dbReference type="SUPFAM" id="SSF52317">
    <property type="entry name" value="Class I glutamine amidotransferase-like"/>
    <property type="match status" value="1"/>
</dbReference>
<dbReference type="PROSITE" id="PS01124">
    <property type="entry name" value="HTH_ARAC_FAMILY_2"/>
    <property type="match status" value="1"/>
</dbReference>
<evidence type="ECO:0000313" key="5">
    <source>
        <dbReference type="EMBL" id="GAA1711342.1"/>
    </source>
</evidence>
<keyword evidence="6" id="KW-1185">Reference proteome</keyword>
<dbReference type="Pfam" id="PF12833">
    <property type="entry name" value="HTH_18"/>
    <property type="match status" value="1"/>
</dbReference>
<dbReference type="CDD" id="cd03137">
    <property type="entry name" value="GATase1_AraC_1"/>
    <property type="match status" value="1"/>
</dbReference>
<dbReference type="InterPro" id="IPR029062">
    <property type="entry name" value="Class_I_gatase-like"/>
</dbReference>
<dbReference type="EMBL" id="BAAANY010000037">
    <property type="protein sequence ID" value="GAA1711342.1"/>
    <property type="molecule type" value="Genomic_DNA"/>
</dbReference>
<evidence type="ECO:0000256" key="1">
    <source>
        <dbReference type="ARBA" id="ARBA00023015"/>
    </source>
</evidence>
<dbReference type="Gene3D" id="3.40.50.880">
    <property type="match status" value="1"/>
</dbReference>
<name>A0ABN2IT87_9ACTN</name>
<keyword evidence="2" id="KW-0238">DNA-binding</keyword>
<dbReference type="InterPro" id="IPR002818">
    <property type="entry name" value="DJ-1/PfpI"/>
</dbReference>
<organism evidence="5 6">
    <name type="scientific">Fodinicola feengrottensis</name>
    <dbReference type="NCBI Taxonomy" id="435914"/>
    <lineage>
        <taxon>Bacteria</taxon>
        <taxon>Bacillati</taxon>
        <taxon>Actinomycetota</taxon>
        <taxon>Actinomycetes</taxon>
        <taxon>Mycobacteriales</taxon>
        <taxon>Fodinicola</taxon>
    </lineage>
</organism>
<keyword evidence="3" id="KW-0804">Transcription</keyword>
<dbReference type="Proteomes" id="UP001500618">
    <property type="component" value="Unassembled WGS sequence"/>
</dbReference>
<dbReference type="Gene3D" id="1.10.10.60">
    <property type="entry name" value="Homeodomain-like"/>
    <property type="match status" value="1"/>
</dbReference>
<proteinExistence type="predicted"/>
<dbReference type="PANTHER" id="PTHR43130:SF3">
    <property type="entry name" value="HTH-TYPE TRANSCRIPTIONAL REGULATOR RV1931C"/>
    <property type="match status" value="1"/>
</dbReference>
<evidence type="ECO:0000256" key="2">
    <source>
        <dbReference type="ARBA" id="ARBA00023125"/>
    </source>
</evidence>
<gene>
    <name evidence="5" type="ORF">GCM10009765_70730</name>
</gene>
<dbReference type="SUPFAM" id="SSF46689">
    <property type="entry name" value="Homeodomain-like"/>
    <property type="match status" value="2"/>
</dbReference>
<dbReference type="Pfam" id="PF01965">
    <property type="entry name" value="DJ-1_PfpI"/>
    <property type="match status" value="1"/>
</dbReference>
<accession>A0ABN2IT87</accession>
<dbReference type="RefSeq" id="WP_344314492.1">
    <property type="nucleotide sequence ID" value="NZ_BAAANY010000037.1"/>
</dbReference>
<dbReference type="InterPro" id="IPR009057">
    <property type="entry name" value="Homeodomain-like_sf"/>
</dbReference>
<dbReference type="InterPro" id="IPR018062">
    <property type="entry name" value="HTH_AraC-typ_CS"/>
</dbReference>
<keyword evidence="1" id="KW-0805">Transcription regulation</keyword>
<comment type="caution">
    <text evidence="5">The sequence shown here is derived from an EMBL/GenBank/DDBJ whole genome shotgun (WGS) entry which is preliminary data.</text>
</comment>
<dbReference type="InterPro" id="IPR018060">
    <property type="entry name" value="HTH_AraC"/>
</dbReference>
<reference evidence="5 6" key="1">
    <citation type="journal article" date="2019" name="Int. J. Syst. Evol. Microbiol.">
        <title>The Global Catalogue of Microorganisms (GCM) 10K type strain sequencing project: providing services to taxonomists for standard genome sequencing and annotation.</title>
        <authorList>
            <consortium name="The Broad Institute Genomics Platform"/>
            <consortium name="The Broad Institute Genome Sequencing Center for Infectious Disease"/>
            <person name="Wu L."/>
            <person name="Ma J."/>
        </authorList>
    </citation>
    <scope>NUCLEOTIDE SEQUENCE [LARGE SCALE GENOMIC DNA]</scope>
    <source>
        <strain evidence="5 6">JCM 14718</strain>
    </source>
</reference>
<dbReference type="PANTHER" id="PTHR43130">
    <property type="entry name" value="ARAC-FAMILY TRANSCRIPTIONAL REGULATOR"/>
    <property type="match status" value="1"/>
</dbReference>
<feature type="domain" description="HTH araC/xylS-type" evidence="4">
    <location>
        <begin position="213"/>
        <end position="311"/>
    </location>
</feature>
<protein>
    <submittedName>
        <fullName evidence="5">Helix-turn-helix domain-containing protein</fullName>
    </submittedName>
</protein>